<proteinExistence type="predicted"/>
<keyword evidence="3" id="KW-1185">Reference proteome</keyword>
<protein>
    <submittedName>
        <fullName evidence="2">Uncharacterized protein</fullName>
    </submittedName>
</protein>
<name>A0AAE3XQW7_9BACT</name>
<dbReference type="RefSeq" id="WP_309939528.1">
    <property type="nucleotide sequence ID" value="NZ_AP025305.1"/>
</dbReference>
<accession>A0AAE3XQW7</accession>
<dbReference type="Proteomes" id="UP001185092">
    <property type="component" value="Unassembled WGS sequence"/>
</dbReference>
<evidence type="ECO:0000313" key="2">
    <source>
        <dbReference type="EMBL" id="MDR6239764.1"/>
    </source>
</evidence>
<organism evidence="2 3">
    <name type="scientific">Aureibacter tunicatorum</name>
    <dbReference type="NCBI Taxonomy" id="866807"/>
    <lineage>
        <taxon>Bacteria</taxon>
        <taxon>Pseudomonadati</taxon>
        <taxon>Bacteroidota</taxon>
        <taxon>Cytophagia</taxon>
        <taxon>Cytophagales</taxon>
        <taxon>Persicobacteraceae</taxon>
        <taxon>Aureibacter</taxon>
    </lineage>
</organism>
<sequence>MKSYGLQLKKLEKKSLSNGSASICDLRAETTQAKALQSILQKPIQRFVYSGKGSASPIEYYTQLPDHLVCRIDKISDSTEREWLISVIESAMTDPETTIRVDANTTLEDLKTQLFMSFPDYENMSKSYKPGDLVIGTQWTQQAVAPHFRSLCGSDDMPIFLDDIIKYLKINEGKIVVKESNPRKMSSVDCFGMWLQEQMPPLTQEHTALELAQWIRDVRLKTMLYFTRISKKGQRIHLMMDRVDEALLMRDDVENTSNLDPVYYDLLGLHEQYFVYKGILPFKEPPADLGSVHMYKYGKHMTYPWMNEPELWAHRLEYKFSDKYHMKTPLHHSSTVDETMDLEKAVEVAKTSEKPDHDFEELTERELYSALFDASAYMKILTLGQFQEKMKAENSQNFDSRRQLIPELVLIESRLQEYEFEREAAEDDFQQLKKLERQSESETERSNLIERLMLSNKNATSRRFELLDLLEHDIYSWHRRCPIMSFRFMPLYHKSLFLLLETIHKEHIQLVKHVMNRQYSPWVPDWESLSKTEQEDISMAWQMISDQQSYGLVGEYMNGTELKSSRHNNFQPMVASSVLRLLSRPTGRKLMCSILNNYSRPMVVIPVSKVMKDSCDSAISYRTTDQEPKPLGEFSKDNLFVDVFATRGSSGMVRLVVPWSELSVLRGEQWDFAKDYTHHSRSRKPDDDVFAKNGLYLPPSGNFVLCPNFITLGHEAGHVKGYHRGESRKSIFLEHYQNDPELFPWSNNEEHYVIEEIENKIREEHGLPRRKWHMTSSVDLEEVISNPKSHAIFRKYLF</sequence>
<keyword evidence="1" id="KW-0175">Coiled coil</keyword>
<comment type="caution">
    <text evidence="2">The sequence shown here is derived from an EMBL/GenBank/DDBJ whole genome shotgun (WGS) entry which is preliminary data.</text>
</comment>
<evidence type="ECO:0000256" key="1">
    <source>
        <dbReference type="SAM" id="Coils"/>
    </source>
</evidence>
<reference evidence="2" key="1">
    <citation type="submission" date="2023-07" db="EMBL/GenBank/DDBJ databases">
        <title>Genomic Encyclopedia of Type Strains, Phase IV (KMG-IV): sequencing the most valuable type-strain genomes for metagenomic binning, comparative biology and taxonomic classification.</title>
        <authorList>
            <person name="Goeker M."/>
        </authorList>
    </citation>
    <scope>NUCLEOTIDE SEQUENCE</scope>
    <source>
        <strain evidence="2">DSM 26174</strain>
    </source>
</reference>
<gene>
    <name evidence="2" type="ORF">HNQ88_002812</name>
</gene>
<dbReference type="EMBL" id="JAVDQD010000003">
    <property type="protein sequence ID" value="MDR6239764.1"/>
    <property type="molecule type" value="Genomic_DNA"/>
</dbReference>
<evidence type="ECO:0000313" key="3">
    <source>
        <dbReference type="Proteomes" id="UP001185092"/>
    </source>
</evidence>
<feature type="coiled-coil region" evidence="1">
    <location>
        <begin position="408"/>
        <end position="452"/>
    </location>
</feature>
<dbReference type="AlphaFoldDB" id="A0AAE3XQW7"/>